<proteinExistence type="predicted"/>
<dbReference type="EMBL" id="QKYT01000100">
    <property type="protein sequence ID" value="RIA93638.1"/>
    <property type="molecule type" value="Genomic_DNA"/>
</dbReference>
<evidence type="ECO:0000313" key="2">
    <source>
        <dbReference type="EMBL" id="RIA93638.1"/>
    </source>
</evidence>
<evidence type="ECO:0000313" key="3">
    <source>
        <dbReference type="Proteomes" id="UP000265703"/>
    </source>
</evidence>
<dbReference type="InterPro" id="IPR027417">
    <property type="entry name" value="P-loop_NTPase"/>
</dbReference>
<dbReference type="STRING" id="658196.A0A397T5U2"/>
<feature type="domain" description="ATPase AAA-type core" evidence="1">
    <location>
        <begin position="101"/>
        <end position="150"/>
    </location>
</feature>
<dbReference type="SUPFAM" id="SSF52540">
    <property type="entry name" value="P-loop containing nucleoside triphosphate hydrolases"/>
    <property type="match status" value="1"/>
</dbReference>
<sequence length="371" mass="43252">MKKEFSVQYVQNKLYNINWKEQIFGMGKLLLGGGILFQMGDEIFVWWVYRSNEKHINETMEKGTRLQLIVSDDEYISRPEDIERFKIMFKPNKNHANYHVVCGEHGTGKTTLLRIAANEVKKGVIYISFSENLNKLGDEFGRALNLTFEEDVSITMQLLRKFFGWNKGDEFKNSYSKWERAMDIIKHNSKILDILQDGAKINADDQKYIAVFVSSEGLVSRRMESRSAWSCADKPVMEIGDLSEKESKDYLIKRCTIKEEKRAKSVTDKFLAGQFFEVIKQQTLTEVKKKFDLAKLLRNQIHHEVGKSVINVLLNSKEIDTNVFKEFFKNENYNEALEANVFAYHPSRDTVTFQSQSVEFYIRENSNIFTK</sequence>
<evidence type="ECO:0000259" key="1">
    <source>
        <dbReference type="Pfam" id="PF00004"/>
    </source>
</evidence>
<dbReference type="InterPro" id="IPR003959">
    <property type="entry name" value="ATPase_AAA_core"/>
</dbReference>
<organism evidence="2 3">
    <name type="scientific">Glomus cerebriforme</name>
    <dbReference type="NCBI Taxonomy" id="658196"/>
    <lineage>
        <taxon>Eukaryota</taxon>
        <taxon>Fungi</taxon>
        <taxon>Fungi incertae sedis</taxon>
        <taxon>Mucoromycota</taxon>
        <taxon>Glomeromycotina</taxon>
        <taxon>Glomeromycetes</taxon>
        <taxon>Glomerales</taxon>
        <taxon>Glomeraceae</taxon>
        <taxon>Glomus</taxon>
    </lineage>
</organism>
<comment type="caution">
    <text evidence="2">The sequence shown here is derived from an EMBL/GenBank/DDBJ whole genome shotgun (WGS) entry which is preliminary data.</text>
</comment>
<dbReference type="Pfam" id="PF00004">
    <property type="entry name" value="AAA"/>
    <property type="match status" value="1"/>
</dbReference>
<dbReference type="Proteomes" id="UP000265703">
    <property type="component" value="Unassembled WGS sequence"/>
</dbReference>
<keyword evidence="3" id="KW-1185">Reference proteome</keyword>
<protein>
    <recommendedName>
        <fullName evidence="1">ATPase AAA-type core domain-containing protein</fullName>
    </recommendedName>
</protein>
<dbReference type="GO" id="GO:0005524">
    <property type="term" value="F:ATP binding"/>
    <property type="evidence" value="ECO:0007669"/>
    <property type="project" value="InterPro"/>
</dbReference>
<dbReference type="Gene3D" id="3.40.50.300">
    <property type="entry name" value="P-loop containing nucleotide triphosphate hydrolases"/>
    <property type="match status" value="1"/>
</dbReference>
<dbReference type="AlphaFoldDB" id="A0A397T5U2"/>
<dbReference type="OrthoDB" id="511599at2759"/>
<accession>A0A397T5U2</accession>
<dbReference type="GO" id="GO:0016887">
    <property type="term" value="F:ATP hydrolysis activity"/>
    <property type="evidence" value="ECO:0007669"/>
    <property type="project" value="InterPro"/>
</dbReference>
<reference evidence="2 3" key="1">
    <citation type="submission" date="2018-06" db="EMBL/GenBank/DDBJ databases">
        <title>Comparative genomics reveals the genomic features of Rhizophagus irregularis, R. cerebriforme, R. diaphanum and Gigaspora rosea, and their symbiotic lifestyle signature.</title>
        <authorList>
            <person name="Morin E."/>
            <person name="San Clemente H."/>
            <person name="Chen E.C.H."/>
            <person name="De La Providencia I."/>
            <person name="Hainaut M."/>
            <person name="Kuo A."/>
            <person name="Kohler A."/>
            <person name="Murat C."/>
            <person name="Tang N."/>
            <person name="Roy S."/>
            <person name="Loubradou J."/>
            <person name="Henrissat B."/>
            <person name="Grigoriev I.V."/>
            <person name="Corradi N."/>
            <person name="Roux C."/>
            <person name="Martin F.M."/>
        </authorList>
    </citation>
    <scope>NUCLEOTIDE SEQUENCE [LARGE SCALE GENOMIC DNA]</scope>
    <source>
        <strain evidence="2 3">DAOM 227022</strain>
    </source>
</reference>
<gene>
    <name evidence="2" type="ORF">C1645_819161</name>
</gene>
<name>A0A397T5U2_9GLOM</name>